<dbReference type="VEuPathDB" id="FungiDB:LELG_00434"/>
<name>A5DSU8_LODEL</name>
<dbReference type="AlphaFoldDB" id="A5DSU8"/>
<dbReference type="STRING" id="379508.A5DSU8"/>
<dbReference type="EMBL" id="CH981524">
    <property type="protein sequence ID" value="EDK42256.1"/>
    <property type="molecule type" value="Genomic_DNA"/>
</dbReference>
<dbReference type="GO" id="GO:0016887">
    <property type="term" value="F:ATP hydrolysis activity"/>
    <property type="evidence" value="ECO:0007669"/>
    <property type="project" value="InterPro"/>
</dbReference>
<dbReference type="InterPro" id="IPR005654">
    <property type="entry name" value="ATPase_AFG1-like"/>
</dbReference>
<dbReference type="GO" id="GO:0005524">
    <property type="term" value="F:ATP binding"/>
    <property type="evidence" value="ECO:0007669"/>
    <property type="project" value="UniProtKB-KW"/>
</dbReference>
<dbReference type="PANTHER" id="PTHR12169">
    <property type="entry name" value="ATPASE N2B"/>
    <property type="match status" value="1"/>
</dbReference>
<evidence type="ECO:0000256" key="1">
    <source>
        <dbReference type="ARBA" id="ARBA00010322"/>
    </source>
</evidence>
<dbReference type="InterPro" id="IPR027417">
    <property type="entry name" value="P-loop_NTPase"/>
</dbReference>
<protein>
    <recommendedName>
        <fullName evidence="6">AAA+ ATPase domain-containing protein</fullName>
    </recommendedName>
</protein>
<keyword evidence="5" id="KW-1185">Reference proteome</keyword>
<accession>A5DSU8</accession>
<dbReference type="Proteomes" id="UP000001996">
    <property type="component" value="Unassembled WGS sequence"/>
</dbReference>
<organism evidence="4 5">
    <name type="scientific">Lodderomyces elongisporus (strain ATCC 11503 / CBS 2605 / JCM 1781 / NBRC 1676 / NRRL YB-4239)</name>
    <name type="common">Yeast</name>
    <name type="synonym">Saccharomyces elongisporus</name>
    <dbReference type="NCBI Taxonomy" id="379508"/>
    <lineage>
        <taxon>Eukaryota</taxon>
        <taxon>Fungi</taxon>
        <taxon>Dikarya</taxon>
        <taxon>Ascomycota</taxon>
        <taxon>Saccharomycotina</taxon>
        <taxon>Pichiomycetes</taxon>
        <taxon>Debaryomycetaceae</taxon>
        <taxon>Candida/Lodderomyces clade</taxon>
        <taxon>Lodderomyces</taxon>
    </lineage>
</organism>
<dbReference type="Gene3D" id="3.40.50.300">
    <property type="entry name" value="P-loop containing nucleotide triphosphate hydrolases"/>
    <property type="match status" value="1"/>
</dbReference>
<evidence type="ECO:0000313" key="4">
    <source>
        <dbReference type="EMBL" id="EDK42256.1"/>
    </source>
</evidence>
<dbReference type="SUPFAM" id="SSF52540">
    <property type="entry name" value="P-loop containing nucleoside triphosphate hydrolases"/>
    <property type="match status" value="1"/>
</dbReference>
<evidence type="ECO:0008006" key="6">
    <source>
        <dbReference type="Google" id="ProtNLM"/>
    </source>
</evidence>
<dbReference type="HOGENOM" id="CLU_008681_7_0_1"/>
<comment type="similarity">
    <text evidence="1">Belongs to the AFG1 ATPase family.</text>
</comment>
<dbReference type="OMA" id="WMAKKLV"/>
<sequence>MRVPTLWNVVFLQRGCYSIAILGSGTQGVDGRLPLYPQSHALTATNKESFPKHPPNSTSVSITDPYVIYQNYILLGLLEKDESQLRVMKEFQKLYHRVIDYTPPEELSIRLSLILRDIEMRQIEHDRYAKLPLRYLRKSPEKERKSMIRFMTDEEELRNFASPQGLLINGDVGSGKSLLMDIFASSLPHKSKMRWHYNNFILWVFNEMHTIQQHRSRTMDKYSLDQKHSSKYTMENEFILYEVAQKMIQKNTILMLDEFVLPDIASANIIKILFTFYFKLGGVLVATSNKLPEELYSTQFHKLKFKSFVGILNSRCNSIDMKSGKDYRTYFASESTQEPYLVVKKDNANEEKEWDTMIKTKALGISPNSLEMSKPIKELGRPSKVTVYNRDTHIPLTFHNDTICYLEFEEICQGLTSASDYITIASKYRTIILDNVPIMTTKMKNEARRFITLLDAIYEARCQFFMRSQVDVDYLFFPDALKVEDDKFIEYLKIHLKFEGNEDRLEVQDEEMFAKTAIAMENPYRPNIASYDQENTEFYSEEKNYREGVARKSNYANIKVFTGDDEKFAFKRAVSRIREMVGSDIWRKQSRWVPIDDSMRPWENVLSKKEDYINRQQNSKMEDLIRLKQLLEEKSVSEITKEISDTLPRQYSLNQTIPFRLFNSKIAPVFSSLLHFWAMGPWNSEQGKRLKDSIGKSWIRSSIRNDK</sequence>
<dbReference type="FunFam" id="3.40.50.300:FF:002222">
    <property type="entry name" value="AFG1-family ATPase, variant"/>
    <property type="match status" value="1"/>
</dbReference>
<proteinExistence type="inferred from homology"/>
<dbReference type="Pfam" id="PF03969">
    <property type="entry name" value="AFG1_ATPase"/>
    <property type="match status" value="1"/>
</dbReference>
<dbReference type="PANTHER" id="PTHR12169:SF2">
    <property type="entry name" value="AFG1P"/>
    <property type="match status" value="1"/>
</dbReference>
<gene>
    <name evidence="4" type="ORF">LELG_00434</name>
</gene>
<keyword evidence="3" id="KW-0067">ATP-binding</keyword>
<dbReference type="GeneID" id="5235498"/>
<dbReference type="NCBIfam" id="NF040713">
    <property type="entry name" value="ZapE"/>
    <property type="match status" value="1"/>
</dbReference>
<evidence type="ECO:0000256" key="3">
    <source>
        <dbReference type="ARBA" id="ARBA00022840"/>
    </source>
</evidence>
<dbReference type="KEGG" id="lel:PVL30_000424"/>
<evidence type="ECO:0000256" key="2">
    <source>
        <dbReference type="ARBA" id="ARBA00022741"/>
    </source>
</evidence>
<reference evidence="4 5" key="1">
    <citation type="journal article" date="2009" name="Nature">
        <title>Evolution of pathogenicity and sexual reproduction in eight Candida genomes.</title>
        <authorList>
            <person name="Butler G."/>
            <person name="Rasmussen M.D."/>
            <person name="Lin M.F."/>
            <person name="Santos M.A."/>
            <person name="Sakthikumar S."/>
            <person name="Munro C.A."/>
            <person name="Rheinbay E."/>
            <person name="Grabherr M."/>
            <person name="Forche A."/>
            <person name="Reedy J.L."/>
            <person name="Agrafioti I."/>
            <person name="Arnaud M.B."/>
            <person name="Bates S."/>
            <person name="Brown A.J."/>
            <person name="Brunke S."/>
            <person name="Costanzo M.C."/>
            <person name="Fitzpatrick D.A."/>
            <person name="de Groot P.W."/>
            <person name="Harris D."/>
            <person name="Hoyer L.L."/>
            <person name="Hube B."/>
            <person name="Klis F.M."/>
            <person name="Kodira C."/>
            <person name="Lennard N."/>
            <person name="Logue M.E."/>
            <person name="Martin R."/>
            <person name="Neiman A.M."/>
            <person name="Nikolaou E."/>
            <person name="Quail M.A."/>
            <person name="Quinn J."/>
            <person name="Santos M.C."/>
            <person name="Schmitzberger F.F."/>
            <person name="Sherlock G."/>
            <person name="Shah P."/>
            <person name="Silverstein K.A."/>
            <person name="Skrzypek M.S."/>
            <person name="Soll D."/>
            <person name="Staggs R."/>
            <person name="Stansfield I."/>
            <person name="Stumpf M.P."/>
            <person name="Sudbery P.E."/>
            <person name="Srikantha T."/>
            <person name="Zeng Q."/>
            <person name="Berman J."/>
            <person name="Berriman M."/>
            <person name="Heitman J."/>
            <person name="Gow N.A."/>
            <person name="Lorenz M.C."/>
            <person name="Birren B.W."/>
            <person name="Kellis M."/>
            <person name="Cuomo C.A."/>
        </authorList>
    </citation>
    <scope>NUCLEOTIDE SEQUENCE [LARGE SCALE GENOMIC DNA]</scope>
    <source>
        <strain evidence="5">ATCC 11503 / BCRC 21390 / CBS 2605 / JCM 1781 / NBRC 1676 / NRRL YB-4239</strain>
    </source>
</reference>
<dbReference type="GO" id="GO:0005739">
    <property type="term" value="C:mitochondrion"/>
    <property type="evidence" value="ECO:0007669"/>
    <property type="project" value="TreeGrafter"/>
</dbReference>
<evidence type="ECO:0000313" key="5">
    <source>
        <dbReference type="Proteomes" id="UP000001996"/>
    </source>
</evidence>
<dbReference type="OrthoDB" id="548867at2759"/>
<dbReference type="InParanoid" id="A5DSU8"/>
<keyword evidence="2" id="KW-0547">Nucleotide-binding</keyword>
<dbReference type="eggNOG" id="KOG2383">
    <property type="taxonomic scope" value="Eukaryota"/>
</dbReference>